<reference evidence="7" key="1">
    <citation type="journal article" date="2016" name="Sci. Rep.">
        <title>Molecular characterization of firefly nuptial gifts: a multi-omics approach sheds light on postcopulatory sexual selection.</title>
        <authorList>
            <person name="Al-Wathiqui N."/>
            <person name="Fallon T.R."/>
            <person name="South A."/>
            <person name="Weng J.K."/>
            <person name="Lewis S.M."/>
        </authorList>
    </citation>
    <scope>NUCLEOTIDE SEQUENCE</scope>
</reference>
<proteinExistence type="predicted"/>
<protein>
    <recommendedName>
        <fullName evidence="4">Cilia- and flagella-associated protein 299</fullName>
    </recommendedName>
</protein>
<dbReference type="EMBL" id="GEZM01004607">
    <property type="protein sequence ID" value="JAV96356.1"/>
    <property type="molecule type" value="Transcribed_RNA"/>
</dbReference>
<accession>A0A1Y1NJQ3</accession>
<evidence type="ECO:0000256" key="1">
    <source>
        <dbReference type="ARBA" id="ARBA00003056"/>
    </source>
</evidence>
<dbReference type="PANTHER" id="PTHR33588">
    <property type="entry name" value="CILIA- AND FLAGELLA-ASSOCIATED PROTEIN 299"/>
    <property type="match status" value="1"/>
</dbReference>
<evidence type="ECO:0000256" key="6">
    <source>
        <dbReference type="ARBA" id="ARBA00023242"/>
    </source>
</evidence>
<name>A0A1Y1NJQ3_PHOPY</name>
<dbReference type="InterPro" id="IPR027887">
    <property type="entry name" value="DUF4464"/>
</dbReference>
<evidence type="ECO:0000256" key="3">
    <source>
        <dbReference type="ARBA" id="ARBA00004496"/>
    </source>
</evidence>
<evidence type="ECO:0000256" key="2">
    <source>
        <dbReference type="ARBA" id="ARBA00004123"/>
    </source>
</evidence>
<organism evidence="7">
    <name type="scientific">Photinus pyralis</name>
    <name type="common">Common eastern firefly</name>
    <name type="synonym">Lampyris pyralis</name>
    <dbReference type="NCBI Taxonomy" id="7054"/>
    <lineage>
        <taxon>Eukaryota</taxon>
        <taxon>Metazoa</taxon>
        <taxon>Ecdysozoa</taxon>
        <taxon>Arthropoda</taxon>
        <taxon>Hexapoda</taxon>
        <taxon>Insecta</taxon>
        <taxon>Pterygota</taxon>
        <taxon>Neoptera</taxon>
        <taxon>Endopterygota</taxon>
        <taxon>Coleoptera</taxon>
        <taxon>Polyphaga</taxon>
        <taxon>Elateriformia</taxon>
        <taxon>Elateroidea</taxon>
        <taxon>Lampyridae</taxon>
        <taxon>Lampyrinae</taxon>
        <taxon>Photinus</taxon>
    </lineage>
</organism>
<dbReference type="Pfam" id="PF14713">
    <property type="entry name" value="DUF4464"/>
    <property type="match status" value="1"/>
</dbReference>
<dbReference type="GO" id="GO:0005634">
    <property type="term" value="C:nucleus"/>
    <property type="evidence" value="ECO:0007669"/>
    <property type="project" value="UniProtKB-SubCell"/>
</dbReference>
<dbReference type="AlphaFoldDB" id="A0A1Y1NJQ3"/>
<evidence type="ECO:0000256" key="4">
    <source>
        <dbReference type="ARBA" id="ARBA00021436"/>
    </source>
</evidence>
<dbReference type="PANTHER" id="PTHR33588:SF1">
    <property type="entry name" value="CILIA- AND FLAGELLA-ASSOCIATED PROTEIN 299"/>
    <property type="match status" value="1"/>
</dbReference>
<comment type="subcellular location">
    <subcellularLocation>
        <location evidence="3">Cytoplasm</location>
    </subcellularLocation>
    <subcellularLocation>
        <location evidence="2">Nucleus</location>
    </subcellularLocation>
</comment>
<comment type="function">
    <text evidence="1">May be involved in spermatogenesis.</text>
</comment>
<dbReference type="GO" id="GO:0005737">
    <property type="term" value="C:cytoplasm"/>
    <property type="evidence" value="ECO:0007669"/>
    <property type="project" value="UniProtKB-SubCell"/>
</dbReference>
<keyword evidence="6" id="KW-0539">Nucleus</keyword>
<evidence type="ECO:0000256" key="5">
    <source>
        <dbReference type="ARBA" id="ARBA00022490"/>
    </source>
</evidence>
<evidence type="ECO:0000313" key="7">
    <source>
        <dbReference type="EMBL" id="JAV96356.1"/>
    </source>
</evidence>
<sequence>MVAATPQIEADQRLLQFKTYEDYLDSLTTSQDICNLQSVAVARTLAELGYRSSAETLSRASFQRRLGAVLDYLYPTFKAYELSSEGIKVHDPLQQALALRERPNRIGVVATIIFVRYYTPTGFEVSGYIDYAHRLKLENWKPFFKSEKKFWPRNTDLGYCHWRSGKCISNGSLNYKVVIDPEKGLTFQNRFDRKVVCADPAANPGIGTTRIRINTDMYEHIVLYDHVVRRKV</sequence>
<keyword evidence="5" id="KW-0963">Cytoplasm</keyword>